<keyword evidence="6 8" id="KW-1133">Transmembrane helix</keyword>
<proteinExistence type="inferred from homology"/>
<evidence type="ECO:0000313" key="10">
    <source>
        <dbReference type="EMBL" id="CAK9079218.1"/>
    </source>
</evidence>
<name>A0ABP0PUF4_9DINO</name>
<feature type="transmembrane region" description="Helical" evidence="8">
    <location>
        <begin position="113"/>
        <end position="131"/>
    </location>
</feature>
<dbReference type="EMBL" id="CAXAMN010023629">
    <property type="protein sequence ID" value="CAK9079218.1"/>
    <property type="molecule type" value="Genomic_DNA"/>
</dbReference>
<dbReference type="PROSITE" id="PS50893">
    <property type="entry name" value="ABC_TRANSPORTER_2"/>
    <property type="match status" value="1"/>
</dbReference>
<comment type="similarity">
    <text evidence="2">Belongs to the UPF0014 family.</text>
</comment>
<dbReference type="InterPro" id="IPR027417">
    <property type="entry name" value="P-loop_NTPase"/>
</dbReference>
<evidence type="ECO:0000256" key="1">
    <source>
        <dbReference type="ARBA" id="ARBA00004141"/>
    </source>
</evidence>
<dbReference type="Pfam" id="PF03649">
    <property type="entry name" value="UPF0014"/>
    <property type="match status" value="1"/>
</dbReference>
<protein>
    <recommendedName>
        <fullName evidence="9">ABC transporter domain-containing protein</fullName>
    </recommendedName>
</protein>
<keyword evidence="11" id="KW-1185">Reference proteome</keyword>
<organism evidence="10 11">
    <name type="scientific">Durusdinium trenchii</name>
    <dbReference type="NCBI Taxonomy" id="1381693"/>
    <lineage>
        <taxon>Eukaryota</taxon>
        <taxon>Sar</taxon>
        <taxon>Alveolata</taxon>
        <taxon>Dinophyceae</taxon>
        <taxon>Suessiales</taxon>
        <taxon>Symbiodiniaceae</taxon>
        <taxon>Durusdinium</taxon>
    </lineage>
</organism>
<dbReference type="InterPro" id="IPR005226">
    <property type="entry name" value="UPF0014_fam"/>
</dbReference>
<evidence type="ECO:0000313" key="11">
    <source>
        <dbReference type="Proteomes" id="UP001642484"/>
    </source>
</evidence>
<evidence type="ECO:0000256" key="5">
    <source>
        <dbReference type="ARBA" id="ARBA00022840"/>
    </source>
</evidence>
<dbReference type="PROSITE" id="PS00211">
    <property type="entry name" value="ABC_TRANSPORTER_1"/>
    <property type="match status" value="1"/>
</dbReference>
<reference evidence="10 11" key="1">
    <citation type="submission" date="2024-02" db="EMBL/GenBank/DDBJ databases">
        <authorList>
            <person name="Chen Y."/>
            <person name="Shah S."/>
            <person name="Dougan E. K."/>
            <person name="Thang M."/>
            <person name="Chan C."/>
        </authorList>
    </citation>
    <scope>NUCLEOTIDE SEQUENCE [LARGE SCALE GENOMIC DNA]</scope>
</reference>
<evidence type="ECO:0000256" key="6">
    <source>
        <dbReference type="ARBA" id="ARBA00022989"/>
    </source>
</evidence>
<feature type="transmembrane region" description="Helical" evidence="8">
    <location>
        <begin position="177"/>
        <end position="199"/>
    </location>
</feature>
<dbReference type="InterPro" id="IPR017871">
    <property type="entry name" value="ABC_transporter-like_CS"/>
</dbReference>
<dbReference type="PANTHER" id="PTHR30028">
    <property type="entry name" value="UPF0014 INNER MEMBRANE PROTEIN YBBM-RELATED"/>
    <property type="match status" value="1"/>
</dbReference>
<evidence type="ECO:0000256" key="4">
    <source>
        <dbReference type="ARBA" id="ARBA00022741"/>
    </source>
</evidence>
<keyword evidence="5" id="KW-0067">ATP-binding</keyword>
<dbReference type="SMART" id="SM00382">
    <property type="entry name" value="AAA"/>
    <property type="match status" value="1"/>
</dbReference>
<evidence type="ECO:0000256" key="7">
    <source>
        <dbReference type="ARBA" id="ARBA00023136"/>
    </source>
</evidence>
<accession>A0ABP0PUF4</accession>
<dbReference type="InterPro" id="IPR003593">
    <property type="entry name" value="AAA+_ATPase"/>
</dbReference>
<keyword evidence="4" id="KW-0547">Nucleotide-binding</keyword>
<dbReference type="Proteomes" id="UP001642484">
    <property type="component" value="Unassembled WGS sequence"/>
</dbReference>
<feature type="transmembrane region" description="Helical" evidence="8">
    <location>
        <begin position="89"/>
        <end position="107"/>
    </location>
</feature>
<dbReference type="Pfam" id="PF00005">
    <property type="entry name" value="ABC_tran"/>
    <property type="match status" value="1"/>
</dbReference>
<keyword evidence="7 8" id="KW-0472">Membrane</keyword>
<gene>
    <name evidence="10" type="ORF">CCMP2556_LOCUS39021</name>
</gene>
<keyword evidence="3 8" id="KW-0812">Transmembrane</keyword>
<comment type="caution">
    <text evidence="10">The sequence shown here is derived from an EMBL/GenBank/DDBJ whole genome shotgun (WGS) entry which is preliminary data.</text>
</comment>
<evidence type="ECO:0000256" key="3">
    <source>
        <dbReference type="ARBA" id="ARBA00022692"/>
    </source>
</evidence>
<feature type="transmembrane region" description="Helical" evidence="8">
    <location>
        <begin position="272"/>
        <end position="298"/>
    </location>
</feature>
<dbReference type="InterPro" id="IPR003439">
    <property type="entry name" value="ABC_transporter-like_ATP-bd"/>
</dbReference>
<dbReference type="PANTHER" id="PTHR30028:SF0">
    <property type="entry name" value="PROTEIN ALUMINUM SENSITIVE 3"/>
    <property type="match status" value="1"/>
</dbReference>
<feature type="transmembrane region" description="Helical" evidence="8">
    <location>
        <begin position="57"/>
        <end position="77"/>
    </location>
</feature>
<evidence type="ECO:0000256" key="2">
    <source>
        <dbReference type="ARBA" id="ARBA00005268"/>
    </source>
</evidence>
<dbReference type="Gene3D" id="3.40.50.300">
    <property type="entry name" value="P-loop containing nucleotide triphosphate hydrolases"/>
    <property type="match status" value="1"/>
</dbReference>
<feature type="domain" description="ABC transporter" evidence="9">
    <location>
        <begin position="363"/>
        <end position="568"/>
    </location>
</feature>
<dbReference type="SUPFAM" id="SSF52540">
    <property type="entry name" value="P-loop containing nucleoside triphosphate hydrolases"/>
    <property type="match status" value="1"/>
</dbReference>
<feature type="transmembrane region" description="Helical" evidence="8">
    <location>
        <begin position="143"/>
        <end position="165"/>
    </location>
</feature>
<evidence type="ECO:0000259" key="9">
    <source>
        <dbReference type="PROSITE" id="PS50893"/>
    </source>
</evidence>
<evidence type="ECO:0000256" key="8">
    <source>
        <dbReference type="SAM" id="Phobius"/>
    </source>
</evidence>
<sequence length="568" mass="61909">MEADLQAMFGGVAMPSDWCSCATTMRRWFLWNRPLKQMEFNALNDKDGEQISADIPMLRIMLACAVILLEALVARFLELGNADQLLISGVRCFVQLSVLGFILAPIFELQSPSLVLAYVFGFMVLVSAHEAAARPKVTYPGIFYKSVLSLGSALLLSGLLLLFIVQPDPWYDAQYVIPLAGMLINNSLSGVALALNAMIDHLHNNKEQVEVLLAFGATPWEAAWPGFVKSVQAALIPAINGMNVVGLVSIPGMMTGQILGGAPPMKAARYQIVITFLISGCSFAALCLICAFTIQAFFDERGRHDDSEVKPQSRLNISKLLDFSKWPSRKTQAVPATSTPLLADSASPLALQKTWDKSKDGGGLILDLPLEGLVGKQRPLKVHFKVHDGEVLCMMGPSGAGKSTILKWIADLSASVWGSRTLRGQEISSPQHWRREVLYLHQIKAPLPGTPKSFAQVVSKLWVNAQRNALPLPPLLQSIGLDESLLERPWSELSGGESQRMMFAIAMATEPACLVLDEPTSALDEASKRLVEEVLQKRGKDSCIILATHDPKQAERVGSALWSFSVGP</sequence>
<comment type="subcellular location">
    <subcellularLocation>
        <location evidence="1">Membrane</location>
        <topology evidence="1">Multi-pass membrane protein</topology>
    </subcellularLocation>
</comment>